<accession>A0ABQ9D030</accession>
<protein>
    <submittedName>
        <fullName evidence="1">Uncharacterized protein</fullName>
    </submittedName>
</protein>
<name>A0ABQ9D030_9PASS</name>
<dbReference type="Proteomes" id="UP001145742">
    <property type="component" value="Unassembled WGS sequence"/>
</dbReference>
<keyword evidence="2" id="KW-1185">Reference proteome</keyword>
<dbReference type="EMBL" id="WHWB01034373">
    <property type="protein sequence ID" value="KAJ7410933.1"/>
    <property type="molecule type" value="Genomic_DNA"/>
</dbReference>
<comment type="caution">
    <text evidence="1">The sequence shown here is derived from an EMBL/GenBank/DDBJ whole genome shotgun (WGS) entry which is preliminary data.</text>
</comment>
<gene>
    <name evidence="1" type="ORF">WISP_105428</name>
</gene>
<evidence type="ECO:0000313" key="1">
    <source>
        <dbReference type="EMBL" id="KAJ7410933.1"/>
    </source>
</evidence>
<evidence type="ECO:0000313" key="2">
    <source>
        <dbReference type="Proteomes" id="UP001145742"/>
    </source>
</evidence>
<sequence>MTWFRSRNGTSAAETTRAVAGALGGPEAAPALRVAQQDTMGDQQSLQWAPTMAWARLELSSGGDRPVEEKVCPQDGQVLLGVAGVGGHCRLRLRLYFRNKQKLL</sequence>
<organism evidence="1 2">
    <name type="scientific">Willisornis vidua</name>
    <name type="common">Xingu scale-backed antbird</name>
    <dbReference type="NCBI Taxonomy" id="1566151"/>
    <lineage>
        <taxon>Eukaryota</taxon>
        <taxon>Metazoa</taxon>
        <taxon>Chordata</taxon>
        <taxon>Craniata</taxon>
        <taxon>Vertebrata</taxon>
        <taxon>Euteleostomi</taxon>
        <taxon>Archelosauria</taxon>
        <taxon>Archosauria</taxon>
        <taxon>Dinosauria</taxon>
        <taxon>Saurischia</taxon>
        <taxon>Theropoda</taxon>
        <taxon>Coelurosauria</taxon>
        <taxon>Aves</taxon>
        <taxon>Neognathae</taxon>
        <taxon>Neoaves</taxon>
        <taxon>Telluraves</taxon>
        <taxon>Australaves</taxon>
        <taxon>Passeriformes</taxon>
        <taxon>Thamnophilidae</taxon>
        <taxon>Willisornis</taxon>
    </lineage>
</organism>
<reference evidence="1" key="1">
    <citation type="submission" date="2019-10" db="EMBL/GenBank/DDBJ databases">
        <authorList>
            <person name="Soares A.E.R."/>
            <person name="Aleixo A."/>
            <person name="Schneider P."/>
            <person name="Miyaki C.Y."/>
            <person name="Schneider M.P."/>
            <person name="Mello C."/>
            <person name="Vasconcelos A.T.R."/>
        </authorList>
    </citation>
    <scope>NUCLEOTIDE SEQUENCE</scope>
    <source>
        <tissue evidence="1">Muscle</tissue>
    </source>
</reference>
<proteinExistence type="predicted"/>